<organism evidence="1 2">
    <name type="scientific">Paracidovorax wautersii</name>
    <dbReference type="NCBI Taxonomy" id="1177982"/>
    <lineage>
        <taxon>Bacteria</taxon>
        <taxon>Pseudomonadati</taxon>
        <taxon>Pseudomonadota</taxon>
        <taxon>Betaproteobacteria</taxon>
        <taxon>Burkholderiales</taxon>
        <taxon>Comamonadaceae</taxon>
        <taxon>Paracidovorax</taxon>
    </lineage>
</organism>
<gene>
    <name evidence="1" type="ORF">GAK30_03731</name>
</gene>
<protein>
    <recommendedName>
        <fullName evidence="3">Oxidoreductase molybdopterin-binding domain-containing protein</fullName>
    </recommendedName>
</protein>
<sequence>MAGVPAPALAAAPVLAVCGAIADAQVDGCRAFTLAQLQQMPQTSITTATPWHAQALTYSGVAAGVLLAAVKSRGQRLQLIALNDYAVTVDAAQLVADGAIFAIARQGQPMPVSDKGPIFVMFPFDGDARLRTDRVYLQAVWQLCRIDIL</sequence>
<dbReference type="EMBL" id="WNDQ01000091">
    <property type="protein sequence ID" value="KAF1018321.1"/>
    <property type="molecule type" value="Genomic_DNA"/>
</dbReference>
<accession>A0A7V8JNS4</accession>
<proteinExistence type="predicted"/>
<dbReference type="InterPro" id="IPR036374">
    <property type="entry name" value="OxRdtase_Mopterin-bd_sf"/>
</dbReference>
<evidence type="ECO:0008006" key="3">
    <source>
        <dbReference type="Google" id="ProtNLM"/>
    </source>
</evidence>
<dbReference type="AlphaFoldDB" id="A0A7V8JNS4"/>
<dbReference type="Proteomes" id="UP000461670">
    <property type="component" value="Unassembled WGS sequence"/>
</dbReference>
<reference evidence="2" key="1">
    <citation type="journal article" date="2020" name="MBio">
        <title>Horizontal gene transfer to a defensive symbiont with a reduced genome amongst a multipartite beetle microbiome.</title>
        <authorList>
            <person name="Waterworth S.C."/>
            <person name="Florez L.V."/>
            <person name="Rees E.R."/>
            <person name="Hertweck C."/>
            <person name="Kaltenpoth M."/>
            <person name="Kwan J.C."/>
        </authorList>
    </citation>
    <scope>NUCLEOTIDE SEQUENCE [LARGE SCALE GENOMIC DNA]</scope>
</reference>
<evidence type="ECO:0000313" key="1">
    <source>
        <dbReference type="EMBL" id="KAF1018321.1"/>
    </source>
</evidence>
<name>A0A7V8JNS4_9BURK</name>
<evidence type="ECO:0000313" key="2">
    <source>
        <dbReference type="Proteomes" id="UP000461670"/>
    </source>
</evidence>
<dbReference type="SUPFAM" id="SSF56524">
    <property type="entry name" value="Oxidoreductase molybdopterin-binding domain"/>
    <property type="match status" value="1"/>
</dbReference>
<comment type="caution">
    <text evidence="1">The sequence shown here is derived from an EMBL/GenBank/DDBJ whole genome shotgun (WGS) entry which is preliminary data.</text>
</comment>